<keyword evidence="9 11" id="KW-1015">Disulfide bond</keyword>
<dbReference type="GO" id="GO:0004190">
    <property type="term" value="F:aspartic-type endopeptidase activity"/>
    <property type="evidence" value="ECO:0007669"/>
    <property type="project" value="UniProtKB-KW"/>
</dbReference>
<evidence type="ECO:0000256" key="4">
    <source>
        <dbReference type="ARBA" id="ARBA00022670"/>
    </source>
</evidence>
<evidence type="ECO:0000256" key="6">
    <source>
        <dbReference type="ARBA" id="ARBA00022750"/>
    </source>
</evidence>
<evidence type="ECO:0000256" key="7">
    <source>
        <dbReference type="ARBA" id="ARBA00022801"/>
    </source>
</evidence>
<reference evidence="13 14" key="1">
    <citation type="submission" date="2013-12" db="EMBL/GenBank/DDBJ databases">
        <title>Draft genome of the parsitic nematode Ancylostoma duodenale.</title>
        <authorList>
            <person name="Mitreva M."/>
        </authorList>
    </citation>
    <scope>NUCLEOTIDE SEQUENCE [LARGE SCALE GENOMIC DNA]</scope>
    <source>
        <strain evidence="13 14">Zhejiang</strain>
    </source>
</reference>
<keyword evidence="4 13" id="KW-0645">Protease</keyword>
<evidence type="ECO:0000256" key="10">
    <source>
        <dbReference type="ARBA" id="ARBA00023180"/>
    </source>
</evidence>
<keyword evidence="6" id="KW-0064">Aspartyl protease</keyword>
<dbReference type="FunFam" id="2.40.70.10:FF:000058">
    <property type="entry name" value="ASpartyl Protease"/>
    <property type="match status" value="1"/>
</dbReference>
<proteinExistence type="inferred from homology"/>
<protein>
    <submittedName>
        <fullName evidence="13">Eukaryotic aspartyl protease</fullName>
    </submittedName>
</protein>
<dbReference type="PRINTS" id="PR00792">
    <property type="entry name" value="PEPSIN"/>
</dbReference>
<evidence type="ECO:0000256" key="3">
    <source>
        <dbReference type="ARBA" id="ARBA00022525"/>
    </source>
</evidence>
<dbReference type="EMBL" id="KN727347">
    <property type="protein sequence ID" value="KIH65904.1"/>
    <property type="molecule type" value="Genomic_DNA"/>
</dbReference>
<dbReference type="GO" id="GO:0005764">
    <property type="term" value="C:lysosome"/>
    <property type="evidence" value="ECO:0007669"/>
    <property type="project" value="TreeGrafter"/>
</dbReference>
<organism evidence="13 14">
    <name type="scientific">Ancylostoma duodenale</name>
    <dbReference type="NCBI Taxonomy" id="51022"/>
    <lineage>
        <taxon>Eukaryota</taxon>
        <taxon>Metazoa</taxon>
        <taxon>Ecdysozoa</taxon>
        <taxon>Nematoda</taxon>
        <taxon>Chromadorea</taxon>
        <taxon>Rhabditida</taxon>
        <taxon>Rhabditina</taxon>
        <taxon>Rhabditomorpha</taxon>
        <taxon>Strongyloidea</taxon>
        <taxon>Ancylostomatidae</taxon>
        <taxon>Ancylostomatinae</taxon>
        <taxon>Ancylostoma</taxon>
    </lineage>
</organism>
<comment type="similarity">
    <text evidence="2">Belongs to the peptidase A1 family.</text>
</comment>
<comment type="subcellular location">
    <subcellularLocation>
        <location evidence="1">Secreted</location>
    </subcellularLocation>
</comment>
<dbReference type="GO" id="GO:0006508">
    <property type="term" value="P:proteolysis"/>
    <property type="evidence" value="ECO:0007669"/>
    <property type="project" value="UniProtKB-KW"/>
</dbReference>
<evidence type="ECO:0000259" key="12">
    <source>
        <dbReference type="PROSITE" id="PS51767"/>
    </source>
</evidence>
<keyword evidence="5" id="KW-0732">Signal</keyword>
<dbReference type="InterPro" id="IPR021109">
    <property type="entry name" value="Peptidase_aspartic_dom_sf"/>
</dbReference>
<sequence>MERVGWKAENVFGGVVTYGGLDKQHCGDVIAYEPLSEEYPTFWKFEMANVTAGGFVYEYPASAISDTSSSFFGVPSYFVEEIASNLSAKYNKDHDLYYIDCESTPSISFTIGQRRYEIESKNLIIHVDGDTCILALHEYSFIGATWVLGAPFIRQFCNIYDMGNKQIGFSKSLQN</sequence>
<dbReference type="OrthoDB" id="5794195at2759"/>
<dbReference type="InterPro" id="IPR034164">
    <property type="entry name" value="Pepsin-like_dom"/>
</dbReference>
<feature type="domain" description="Peptidase A1" evidence="12">
    <location>
        <begin position="1"/>
        <end position="170"/>
    </location>
</feature>
<dbReference type="CDD" id="cd05471">
    <property type="entry name" value="pepsin_like"/>
    <property type="match status" value="1"/>
</dbReference>
<dbReference type="Pfam" id="PF00026">
    <property type="entry name" value="Asp"/>
    <property type="match status" value="1"/>
</dbReference>
<gene>
    <name evidence="13" type="ORF">ANCDUO_03767</name>
</gene>
<keyword evidence="10" id="KW-0325">Glycoprotein</keyword>
<evidence type="ECO:0000256" key="5">
    <source>
        <dbReference type="ARBA" id="ARBA00022729"/>
    </source>
</evidence>
<evidence type="ECO:0000313" key="13">
    <source>
        <dbReference type="EMBL" id="KIH65904.1"/>
    </source>
</evidence>
<dbReference type="PANTHER" id="PTHR47966">
    <property type="entry name" value="BETA-SITE APP-CLEAVING ENZYME, ISOFORM A-RELATED"/>
    <property type="match status" value="1"/>
</dbReference>
<evidence type="ECO:0000256" key="11">
    <source>
        <dbReference type="PIRSR" id="PIRSR601461-2"/>
    </source>
</evidence>
<dbReference type="PANTHER" id="PTHR47966:SF45">
    <property type="entry name" value="PEPTIDASE A1 DOMAIN-CONTAINING PROTEIN"/>
    <property type="match status" value="1"/>
</dbReference>
<dbReference type="InterPro" id="IPR001461">
    <property type="entry name" value="Aspartic_peptidase_A1"/>
</dbReference>
<evidence type="ECO:0000256" key="9">
    <source>
        <dbReference type="ARBA" id="ARBA00023157"/>
    </source>
</evidence>
<dbReference type="Gene3D" id="2.40.70.10">
    <property type="entry name" value="Acid Proteases"/>
    <property type="match status" value="1"/>
</dbReference>
<evidence type="ECO:0000256" key="1">
    <source>
        <dbReference type="ARBA" id="ARBA00004613"/>
    </source>
</evidence>
<name>A0A0C2H321_9BILA</name>
<dbReference type="GO" id="GO:0005576">
    <property type="term" value="C:extracellular region"/>
    <property type="evidence" value="ECO:0007669"/>
    <property type="project" value="UniProtKB-SubCell"/>
</dbReference>
<accession>A0A0C2H321</accession>
<dbReference type="PROSITE" id="PS51767">
    <property type="entry name" value="PEPTIDASE_A1"/>
    <property type="match status" value="1"/>
</dbReference>
<dbReference type="Proteomes" id="UP000054047">
    <property type="component" value="Unassembled WGS sequence"/>
</dbReference>
<keyword evidence="3" id="KW-0964">Secreted</keyword>
<dbReference type="SUPFAM" id="SSF50630">
    <property type="entry name" value="Acid proteases"/>
    <property type="match status" value="1"/>
</dbReference>
<keyword evidence="7" id="KW-0378">Hydrolase</keyword>
<feature type="disulfide bond" evidence="11">
    <location>
        <begin position="101"/>
        <end position="132"/>
    </location>
</feature>
<evidence type="ECO:0000256" key="2">
    <source>
        <dbReference type="ARBA" id="ARBA00007447"/>
    </source>
</evidence>
<keyword evidence="14" id="KW-1185">Reference proteome</keyword>
<keyword evidence="8" id="KW-0865">Zymogen</keyword>
<dbReference type="InterPro" id="IPR033121">
    <property type="entry name" value="PEPTIDASE_A1"/>
</dbReference>
<evidence type="ECO:0000313" key="14">
    <source>
        <dbReference type="Proteomes" id="UP000054047"/>
    </source>
</evidence>
<evidence type="ECO:0000256" key="8">
    <source>
        <dbReference type="ARBA" id="ARBA00023145"/>
    </source>
</evidence>
<dbReference type="AlphaFoldDB" id="A0A0C2H321"/>